<keyword evidence="2" id="KW-1185">Reference proteome</keyword>
<dbReference type="AlphaFoldDB" id="U1WX87"/>
<dbReference type="HOGENOM" id="CLU_1802068_0_0_9"/>
<name>U1WX87_ANEAE</name>
<gene>
    <name evidence="1" type="ORF">HMPREF0083_04650</name>
</gene>
<dbReference type="GeneID" id="92841164"/>
<protein>
    <submittedName>
        <fullName evidence="1">Uncharacterized protein</fullName>
    </submittedName>
</protein>
<evidence type="ECO:0000313" key="1">
    <source>
        <dbReference type="EMBL" id="ERI07275.1"/>
    </source>
</evidence>
<proteinExistence type="predicted"/>
<dbReference type="EMBL" id="AWSJ01000285">
    <property type="protein sequence ID" value="ERI07275.1"/>
    <property type="molecule type" value="Genomic_DNA"/>
</dbReference>
<dbReference type="STRING" id="649747.HMPREF0083_04650"/>
<comment type="caution">
    <text evidence="1">The sequence shown here is derived from an EMBL/GenBank/DDBJ whole genome shotgun (WGS) entry which is preliminary data.</text>
</comment>
<sequence length="143" mass="16082">MMGKRIIVLFLIIALPGCIAYLLKGADSIKNFYSEQEYKTEFTVEKIKHVEMTPPSGLGIDMRSGGGTMGNINISNGQYIPVPVPIDYGTPEQFLVYLKHQNETYTLDSKEVYEKAKGGQKTFQLKLVKVYLGKNLIHVYVSE</sequence>
<dbReference type="Proteomes" id="UP000016511">
    <property type="component" value="Unassembled WGS sequence"/>
</dbReference>
<reference evidence="1 2" key="1">
    <citation type="submission" date="2013-08" db="EMBL/GenBank/DDBJ databases">
        <authorList>
            <person name="Weinstock G."/>
            <person name="Sodergren E."/>
            <person name="Wylie T."/>
            <person name="Fulton L."/>
            <person name="Fulton R."/>
            <person name="Fronick C."/>
            <person name="O'Laughlin M."/>
            <person name="Godfrey J."/>
            <person name="Miner T."/>
            <person name="Herter B."/>
            <person name="Appelbaum E."/>
            <person name="Cordes M."/>
            <person name="Lek S."/>
            <person name="Wollam A."/>
            <person name="Pepin K.H."/>
            <person name="Palsikar V.B."/>
            <person name="Mitreva M."/>
            <person name="Wilson R.K."/>
        </authorList>
    </citation>
    <scope>NUCLEOTIDE SEQUENCE [LARGE SCALE GENOMIC DNA]</scope>
    <source>
        <strain evidence="1 2">ATCC 12856</strain>
    </source>
</reference>
<organism evidence="1 2">
    <name type="scientific">Aneurinibacillus aneurinilyticus ATCC 12856</name>
    <dbReference type="NCBI Taxonomy" id="649747"/>
    <lineage>
        <taxon>Bacteria</taxon>
        <taxon>Bacillati</taxon>
        <taxon>Bacillota</taxon>
        <taxon>Bacilli</taxon>
        <taxon>Bacillales</taxon>
        <taxon>Paenibacillaceae</taxon>
        <taxon>Aneurinibacillus group</taxon>
        <taxon>Aneurinibacillus</taxon>
    </lineage>
</organism>
<dbReference type="PATRIC" id="fig|649747.3.peg.4188"/>
<accession>U1WX87</accession>
<evidence type="ECO:0000313" key="2">
    <source>
        <dbReference type="Proteomes" id="UP000016511"/>
    </source>
</evidence>
<dbReference type="RefSeq" id="WP_021624066.1">
    <property type="nucleotide sequence ID" value="NZ_KE952892.1"/>
</dbReference>